<evidence type="ECO:0000256" key="2">
    <source>
        <dbReference type="ARBA" id="ARBA00022481"/>
    </source>
</evidence>
<evidence type="ECO:0000256" key="3">
    <source>
        <dbReference type="ARBA" id="ARBA00029447"/>
    </source>
</evidence>
<dbReference type="SUPFAM" id="SSF58104">
    <property type="entry name" value="Methyl-accepting chemotaxis protein (MCP) signaling domain"/>
    <property type="match status" value="1"/>
</dbReference>
<evidence type="ECO:0000259" key="8">
    <source>
        <dbReference type="PROSITE" id="PS50885"/>
    </source>
</evidence>
<organism evidence="9 10">
    <name type="scientific">Hylemonella gracilis</name>
    <dbReference type="NCBI Taxonomy" id="80880"/>
    <lineage>
        <taxon>Bacteria</taxon>
        <taxon>Pseudomonadati</taxon>
        <taxon>Pseudomonadota</taxon>
        <taxon>Betaproteobacteria</taxon>
        <taxon>Burkholderiales</taxon>
        <taxon>Comamonadaceae</taxon>
        <taxon>Hylemonella</taxon>
    </lineage>
</organism>
<feature type="transmembrane region" description="Helical" evidence="6">
    <location>
        <begin position="191"/>
        <end position="210"/>
    </location>
</feature>
<keyword evidence="6" id="KW-0472">Membrane</keyword>
<dbReference type="KEGG" id="hgr:DW355_14295"/>
<comment type="similarity">
    <text evidence="3">Belongs to the methyl-accepting chemotaxis (MCP) protein family.</text>
</comment>
<dbReference type="GO" id="GO:0006935">
    <property type="term" value="P:chemotaxis"/>
    <property type="evidence" value="ECO:0007669"/>
    <property type="project" value="InterPro"/>
</dbReference>
<feature type="domain" description="Methyl-accepting transducer" evidence="7">
    <location>
        <begin position="269"/>
        <end position="498"/>
    </location>
</feature>
<evidence type="ECO:0000259" key="7">
    <source>
        <dbReference type="PROSITE" id="PS50111"/>
    </source>
</evidence>
<gene>
    <name evidence="9" type="ORF">DW355_14295</name>
</gene>
<dbReference type="GO" id="GO:0007165">
    <property type="term" value="P:signal transduction"/>
    <property type="evidence" value="ECO:0007669"/>
    <property type="project" value="UniProtKB-KW"/>
</dbReference>
<dbReference type="CDD" id="cd11386">
    <property type="entry name" value="MCP_signal"/>
    <property type="match status" value="1"/>
</dbReference>
<evidence type="ECO:0000256" key="5">
    <source>
        <dbReference type="SAM" id="MobiDB-lite"/>
    </source>
</evidence>
<evidence type="ECO:0000313" key="9">
    <source>
        <dbReference type="EMBL" id="QBK05734.1"/>
    </source>
</evidence>
<dbReference type="InterPro" id="IPR051310">
    <property type="entry name" value="MCP_chemotaxis"/>
</dbReference>
<accession>A0A4P6UMC7</accession>
<feature type="domain" description="HAMP" evidence="8">
    <location>
        <begin position="212"/>
        <end position="264"/>
    </location>
</feature>
<dbReference type="Proteomes" id="UP000292939">
    <property type="component" value="Chromosome"/>
</dbReference>
<keyword evidence="4" id="KW-0807">Transducer</keyword>
<dbReference type="RefSeq" id="WP_131281018.1">
    <property type="nucleotide sequence ID" value="NZ_CP031395.1"/>
</dbReference>
<feature type="region of interest" description="Disordered" evidence="5">
    <location>
        <begin position="525"/>
        <end position="599"/>
    </location>
</feature>
<dbReference type="PROSITE" id="PS50885">
    <property type="entry name" value="HAMP"/>
    <property type="match status" value="1"/>
</dbReference>
<dbReference type="InterPro" id="IPR004090">
    <property type="entry name" value="Chemotax_Me-accpt_rcpt"/>
</dbReference>
<dbReference type="AlphaFoldDB" id="A0A4P6UMC7"/>
<reference evidence="9 10" key="1">
    <citation type="submission" date="2018-07" db="EMBL/GenBank/DDBJ databases">
        <title>Exploring interactions and the metabolic potential of the ultra-small soil bacteria Hylemonella gracilis.</title>
        <authorList>
            <person name="Tyc O."/>
            <person name="Kulkarni P."/>
            <person name="Gawehns F."/>
            <person name="Hundscheid M."/>
            <person name="Zweers H."/>
            <person name="Garbeva P."/>
        </authorList>
    </citation>
    <scope>NUCLEOTIDE SEQUENCE [LARGE SCALE GENOMIC DNA]</scope>
    <source>
        <strain evidence="9 10">NS1</strain>
    </source>
</reference>
<evidence type="ECO:0000256" key="4">
    <source>
        <dbReference type="PROSITE-ProRule" id="PRU00284"/>
    </source>
</evidence>
<keyword evidence="6" id="KW-1133">Transmembrane helix</keyword>
<proteinExistence type="inferred from homology"/>
<dbReference type="SMART" id="SM00283">
    <property type="entry name" value="MA"/>
    <property type="match status" value="1"/>
</dbReference>
<comment type="subcellular location">
    <subcellularLocation>
        <location evidence="1">Membrane</location>
    </subcellularLocation>
</comment>
<dbReference type="Pfam" id="PF00672">
    <property type="entry name" value="HAMP"/>
    <property type="match status" value="1"/>
</dbReference>
<keyword evidence="6" id="KW-0812">Transmembrane</keyword>
<keyword evidence="2" id="KW-0488">Methylation</keyword>
<dbReference type="GO" id="GO:0004888">
    <property type="term" value="F:transmembrane signaling receptor activity"/>
    <property type="evidence" value="ECO:0007669"/>
    <property type="project" value="InterPro"/>
</dbReference>
<evidence type="ECO:0000313" key="10">
    <source>
        <dbReference type="Proteomes" id="UP000292939"/>
    </source>
</evidence>
<dbReference type="GO" id="GO:0005886">
    <property type="term" value="C:plasma membrane"/>
    <property type="evidence" value="ECO:0007669"/>
    <property type="project" value="TreeGrafter"/>
</dbReference>
<name>A0A4P6UMC7_9BURK</name>
<dbReference type="PRINTS" id="PR00260">
    <property type="entry name" value="CHEMTRNSDUCR"/>
</dbReference>
<dbReference type="CDD" id="cd19411">
    <property type="entry name" value="MCP2201-like_sensor"/>
    <property type="match status" value="1"/>
</dbReference>
<dbReference type="Gene3D" id="1.10.287.950">
    <property type="entry name" value="Methyl-accepting chemotaxis protein"/>
    <property type="match status" value="1"/>
</dbReference>
<dbReference type="CDD" id="cd06225">
    <property type="entry name" value="HAMP"/>
    <property type="match status" value="1"/>
</dbReference>
<feature type="compositionally biased region" description="Low complexity" evidence="5">
    <location>
        <begin position="560"/>
        <end position="591"/>
    </location>
</feature>
<dbReference type="EMBL" id="CP031395">
    <property type="protein sequence ID" value="QBK05734.1"/>
    <property type="molecule type" value="Genomic_DNA"/>
</dbReference>
<dbReference type="OrthoDB" id="8555762at2"/>
<sequence>MNLNNMRVSTKLWLTTMGLMLLLFVTVAVTYANVLHSMTKSMDKSRQASERVATAERWRGVAQVASTVASTVATAESDAQAASYMVQLKEAQGRSSQAQKRLGDIATSADDQAAFAAISAEREKVLKISARVSELKKAGDAAGVKTLRENEHLPAIALYLGAIDKFVELQHRQQDEADAEAMSKLKTQTTMGIVVVLVVLFLGVFIVRLFTRSITRPLAQAVSAAGTISNGDLTKTIQVDRSDEFGTLLKALADMNGKLRNVVGEVRSGVESVASAANEIATGNADLSARTEQTAANLEEAAASMEQLTSTVTQSADTAHQANQLAAKAAQAARNGGGVVQQVVGSMQQISDSSRKINDIIGVIDGIAFQTNILALNAAVEAARAGEQGRGFAVVAGEVRALAGRSADAAKEIKALIAASVQNVDMGTAQVAQAGQSMEEIVSSVQRVSDLIGEIAAAASEQKDGIGQVKAAVVNLDQMTQQNAALVEESSAAASGMRDQAHRLASVVSVFHVGVDTTNAFGITTRPADAHGARSPDQTQAGRSLAARKSLQPRVSAGKSLAASSARPLAAPAQPQSPRSAVPSGAKAASDSAKDWEMF</sequence>
<dbReference type="InterPro" id="IPR003660">
    <property type="entry name" value="HAMP_dom"/>
</dbReference>
<dbReference type="SMART" id="SM00304">
    <property type="entry name" value="HAMP"/>
    <property type="match status" value="1"/>
</dbReference>
<dbReference type="PANTHER" id="PTHR43531">
    <property type="entry name" value="PROTEIN ICFG"/>
    <property type="match status" value="1"/>
</dbReference>
<evidence type="ECO:0000256" key="6">
    <source>
        <dbReference type="SAM" id="Phobius"/>
    </source>
</evidence>
<feature type="transmembrane region" description="Helical" evidence="6">
    <location>
        <begin position="12"/>
        <end position="34"/>
    </location>
</feature>
<dbReference type="PROSITE" id="PS50111">
    <property type="entry name" value="CHEMOTAXIS_TRANSDUC_2"/>
    <property type="match status" value="1"/>
</dbReference>
<dbReference type="PANTHER" id="PTHR43531:SF14">
    <property type="entry name" value="METHYL-ACCEPTING CHEMOTAXIS PROTEIN I-RELATED"/>
    <property type="match status" value="1"/>
</dbReference>
<dbReference type="FunFam" id="1.10.287.950:FF:000001">
    <property type="entry name" value="Methyl-accepting chemotaxis sensory transducer"/>
    <property type="match status" value="1"/>
</dbReference>
<dbReference type="InterPro" id="IPR047347">
    <property type="entry name" value="YvaQ-like_sensor"/>
</dbReference>
<dbReference type="Pfam" id="PF00015">
    <property type="entry name" value="MCPsignal"/>
    <property type="match status" value="1"/>
</dbReference>
<evidence type="ECO:0000256" key="1">
    <source>
        <dbReference type="ARBA" id="ARBA00004370"/>
    </source>
</evidence>
<dbReference type="InterPro" id="IPR004089">
    <property type="entry name" value="MCPsignal_dom"/>
</dbReference>
<protein>
    <submittedName>
        <fullName evidence="9">HAMP domain-containing protein</fullName>
    </submittedName>
</protein>